<reference evidence="2 3" key="1">
    <citation type="journal article" date="2019" name="Appl. Environ. Microbiol.">
        <title>Co-occurrence of broad and narrow host-range viruses infecting the toxic bloom-forming cyanobacterium Microcystis aeruginosa.</title>
        <authorList>
            <person name="Morimoto D."/>
            <person name="Tominaga K."/>
            <person name="Nishimura Y."/>
            <person name="Yoshida N."/>
            <person name="Kimura S."/>
            <person name="Sako Y."/>
            <person name="Yoshida T."/>
        </authorList>
    </citation>
    <scope>NUCLEOTIDE SEQUENCE [LARGE SCALE GENOMIC DNA]</scope>
    <source>
        <strain evidence="2 3">11-30S32</strain>
    </source>
</reference>
<feature type="region of interest" description="Disordered" evidence="1">
    <location>
        <begin position="1"/>
        <end position="40"/>
    </location>
</feature>
<gene>
    <name evidence="2" type="ORF">MAE30S32_49260</name>
</gene>
<feature type="non-terminal residue" evidence="2">
    <location>
        <position position="1"/>
    </location>
</feature>
<organism evidence="2 3">
    <name type="scientific">Microcystis aeruginosa 11-30S32</name>
    <dbReference type="NCBI Taxonomy" id="2358142"/>
    <lineage>
        <taxon>Bacteria</taxon>
        <taxon>Bacillati</taxon>
        <taxon>Cyanobacteriota</taxon>
        <taxon>Cyanophyceae</taxon>
        <taxon>Oscillatoriophycideae</taxon>
        <taxon>Chroococcales</taxon>
        <taxon>Microcystaceae</taxon>
        <taxon>Microcystis</taxon>
    </lineage>
</organism>
<comment type="caution">
    <text evidence="2">The sequence shown here is derived from an EMBL/GenBank/DDBJ whole genome shotgun (WGS) entry which is preliminary data.</text>
</comment>
<evidence type="ECO:0000256" key="1">
    <source>
        <dbReference type="SAM" id="MobiDB-lite"/>
    </source>
</evidence>
<evidence type="ECO:0000313" key="2">
    <source>
        <dbReference type="EMBL" id="GCA96274.1"/>
    </source>
</evidence>
<dbReference type="Proteomes" id="UP000321223">
    <property type="component" value="Unassembled WGS sequence"/>
</dbReference>
<proteinExistence type="predicted"/>
<name>A0A510PR33_MICAE</name>
<dbReference type="AlphaFoldDB" id="A0A510PR33"/>
<evidence type="ECO:0000313" key="3">
    <source>
        <dbReference type="Proteomes" id="UP000321223"/>
    </source>
</evidence>
<dbReference type="EMBL" id="BHVU01000723">
    <property type="protein sequence ID" value="GCA96274.1"/>
    <property type="molecule type" value="Genomic_DNA"/>
</dbReference>
<accession>A0A510PR33</accession>
<sequence length="40" mass="4004">LGGGGGFGDVAHADRVMIPSREQSRAAGRAEGSGMKTGIF</sequence>
<protein>
    <submittedName>
        <fullName evidence="2">Uncharacterized protein</fullName>
    </submittedName>
</protein>